<evidence type="ECO:0008006" key="3">
    <source>
        <dbReference type="Google" id="ProtNLM"/>
    </source>
</evidence>
<accession>A0A934RTL8</accession>
<dbReference type="RefSeq" id="WP_200354363.1">
    <property type="nucleotide sequence ID" value="NZ_JAENIL010000006.1"/>
</dbReference>
<comment type="caution">
    <text evidence="1">The sequence shown here is derived from an EMBL/GenBank/DDBJ whole genome shotgun (WGS) entry which is preliminary data.</text>
</comment>
<dbReference type="EMBL" id="JAENIL010000006">
    <property type="protein sequence ID" value="MBK1876146.1"/>
    <property type="molecule type" value="Genomic_DNA"/>
</dbReference>
<protein>
    <recommendedName>
        <fullName evidence="3">WG repeat-containing protein</fullName>
    </recommendedName>
</protein>
<sequence length="477" mass="53002">MAPHLRAHVPRIDSAAPGVLEFGAPNFSVISKESIGLRSQPTDLRLLEDGRVLVVADRQLAFGDGIRWTVYEAALSETSARGRKVAIEDGEIYQAVEGGFGRVVFGEDGYWRLEQVADWLGVKGFDHPIPLYCETAGENWFWHNRSGSLLGWRLGEGVESYGGVYDSIAEVFTLGENIYVSDASRKELIEITRGPQGEVKDETAVWRSVFVTSSLSLESGEFLLGTNKAGLFRFDGEKMAPFEEVGRIAEKYRISGLARISEDYIAAAMEGYGVVFFDLEGKRIQSLGATLDHRLSRVSAIGGASFGTVWGIVPEGIFRVEMPSRFTRFEPLIGRGFTASQLYRHNGDLLISADDIILRGQYDDEKRLTGFKTESLPAGALRGIWAKHETLAYGMENGGYIWRGKKWERFAAGKSFPMIIEETRKGEWLFRSENEIGWLRDVGGVLETTMYPVEGFGHFYSGRSVGPDEVWLELGTG</sequence>
<evidence type="ECO:0000313" key="1">
    <source>
        <dbReference type="EMBL" id="MBK1876146.1"/>
    </source>
</evidence>
<keyword evidence="2" id="KW-1185">Reference proteome</keyword>
<gene>
    <name evidence="1" type="ORF">JIN87_04655</name>
</gene>
<evidence type="ECO:0000313" key="2">
    <source>
        <dbReference type="Proteomes" id="UP000617628"/>
    </source>
</evidence>
<name>A0A934RTL8_9BACT</name>
<reference evidence="1" key="1">
    <citation type="submission" date="2021-01" db="EMBL/GenBank/DDBJ databases">
        <title>Modified the classification status of verrucomicrobia.</title>
        <authorList>
            <person name="Feng X."/>
        </authorList>
    </citation>
    <scope>NUCLEOTIDE SEQUENCE</scope>
    <source>
        <strain evidence="1">KCTC 13126</strain>
    </source>
</reference>
<dbReference type="Proteomes" id="UP000617628">
    <property type="component" value="Unassembled WGS sequence"/>
</dbReference>
<organism evidence="1 2">
    <name type="scientific">Pelagicoccus mobilis</name>
    <dbReference type="NCBI Taxonomy" id="415221"/>
    <lineage>
        <taxon>Bacteria</taxon>
        <taxon>Pseudomonadati</taxon>
        <taxon>Verrucomicrobiota</taxon>
        <taxon>Opitutia</taxon>
        <taxon>Puniceicoccales</taxon>
        <taxon>Pelagicoccaceae</taxon>
        <taxon>Pelagicoccus</taxon>
    </lineage>
</organism>
<dbReference type="AlphaFoldDB" id="A0A934RTL8"/>
<proteinExistence type="predicted"/>